<dbReference type="InterPro" id="IPR006016">
    <property type="entry name" value="UspA"/>
</dbReference>
<comment type="similarity">
    <text evidence="1">Belongs to the universal stress protein A family.</text>
</comment>
<dbReference type="Pfam" id="PF00582">
    <property type="entry name" value="Usp"/>
    <property type="match status" value="1"/>
</dbReference>
<proteinExistence type="inferred from homology"/>
<accession>A0ABS9EH91</accession>
<evidence type="ECO:0000259" key="2">
    <source>
        <dbReference type="Pfam" id="PF00582"/>
    </source>
</evidence>
<sequence>MKNILVPTDFSKNSWNSLMYSMSFFKNVNCKFHILHVLPPENTIKGELLKDIEQLNTIRMSKKQTVQLCQNTVLPSFPKHNFLYFEERNLLIDAIRKHVFEKKIDLIVMGTKGNSGAKDVSVGRNTIDVITKVKCPVLVIPEKAKYKKIRNAAFPTDYNSAFNNRVISTICETIDLHNARLRIVHLRKTERELTNFQKENKSLLKTSIEKKKISFHDLNDKTPTAIGSFVVSDNIDLITMYAKNLNFFQCLFFTPTVASASYHSEIPMLVLHE</sequence>
<comment type="caution">
    <text evidence="3">The sequence shown here is derived from an EMBL/GenBank/DDBJ whole genome shotgun (WGS) entry which is preliminary data.</text>
</comment>
<dbReference type="PANTHER" id="PTHR46268:SF6">
    <property type="entry name" value="UNIVERSAL STRESS PROTEIN UP12"/>
    <property type="match status" value="1"/>
</dbReference>
<evidence type="ECO:0000313" key="4">
    <source>
        <dbReference type="Proteomes" id="UP001179363"/>
    </source>
</evidence>
<dbReference type="CDD" id="cd00293">
    <property type="entry name" value="USP-like"/>
    <property type="match status" value="1"/>
</dbReference>
<name>A0ABS9EH91_9FLAO</name>
<evidence type="ECO:0000313" key="3">
    <source>
        <dbReference type="EMBL" id="MCF4101115.1"/>
    </source>
</evidence>
<organism evidence="3 4">
    <name type="scientific">Gillisia lutea</name>
    <dbReference type="NCBI Taxonomy" id="2909668"/>
    <lineage>
        <taxon>Bacteria</taxon>
        <taxon>Pseudomonadati</taxon>
        <taxon>Bacteroidota</taxon>
        <taxon>Flavobacteriia</taxon>
        <taxon>Flavobacteriales</taxon>
        <taxon>Flavobacteriaceae</taxon>
        <taxon>Gillisia</taxon>
    </lineage>
</organism>
<dbReference type="Gene3D" id="3.40.50.12370">
    <property type="match status" value="1"/>
</dbReference>
<dbReference type="Proteomes" id="UP001179363">
    <property type="component" value="Unassembled WGS sequence"/>
</dbReference>
<dbReference type="InterPro" id="IPR006015">
    <property type="entry name" value="Universal_stress_UspA"/>
</dbReference>
<dbReference type="EMBL" id="JAKGTH010000007">
    <property type="protein sequence ID" value="MCF4101115.1"/>
    <property type="molecule type" value="Genomic_DNA"/>
</dbReference>
<dbReference type="PRINTS" id="PR01438">
    <property type="entry name" value="UNVRSLSTRESS"/>
</dbReference>
<feature type="domain" description="UspA" evidence="2">
    <location>
        <begin position="1"/>
        <end position="141"/>
    </location>
</feature>
<protein>
    <submittedName>
        <fullName evidence="3">Universal stress protein</fullName>
    </submittedName>
</protein>
<reference evidence="3" key="1">
    <citation type="submission" date="2022-01" db="EMBL/GenBank/DDBJ databases">
        <title>Gillisia lutea sp. nov., isolated from marine plastic residues from the Malvarosa beach (Valencia, Spain).</title>
        <authorList>
            <person name="Vidal-Verdu A."/>
            <person name="Molina-Menor E."/>
            <person name="Satari L."/>
            <person name="Pascual J."/>
            <person name="Pereto J."/>
            <person name="Porcar M."/>
        </authorList>
    </citation>
    <scope>NUCLEOTIDE SEQUENCE</scope>
    <source>
        <strain evidence="3">M10.2A</strain>
    </source>
</reference>
<dbReference type="SUPFAM" id="SSF52402">
    <property type="entry name" value="Adenine nucleotide alpha hydrolases-like"/>
    <property type="match status" value="2"/>
</dbReference>
<evidence type="ECO:0000256" key="1">
    <source>
        <dbReference type="ARBA" id="ARBA00008791"/>
    </source>
</evidence>
<dbReference type="RefSeq" id="WP_236133266.1">
    <property type="nucleotide sequence ID" value="NZ_JAKGTH010000007.1"/>
</dbReference>
<keyword evidence="4" id="KW-1185">Reference proteome</keyword>
<gene>
    <name evidence="3" type="ORF">L1I30_05515</name>
</gene>
<dbReference type="PANTHER" id="PTHR46268">
    <property type="entry name" value="STRESS RESPONSE PROTEIN NHAX"/>
    <property type="match status" value="1"/>
</dbReference>